<dbReference type="Pfam" id="PF02082">
    <property type="entry name" value="Rrf2"/>
    <property type="match status" value="1"/>
</dbReference>
<name>A0A6N7XDC0_9ACTN</name>
<dbReference type="SUPFAM" id="SSF46785">
    <property type="entry name" value="Winged helix' DNA-binding domain"/>
    <property type="match status" value="1"/>
</dbReference>
<comment type="caution">
    <text evidence="1">The sequence shown here is derived from an EMBL/GenBank/DDBJ whole genome shotgun (WGS) entry which is preliminary data.</text>
</comment>
<dbReference type="EMBL" id="VUND01000003">
    <property type="protein sequence ID" value="MST61287.1"/>
    <property type="molecule type" value="Genomic_DNA"/>
</dbReference>
<evidence type="ECO:0000313" key="2">
    <source>
        <dbReference type="Proteomes" id="UP000434342"/>
    </source>
</evidence>
<dbReference type="Gene3D" id="1.10.10.10">
    <property type="entry name" value="Winged helix-like DNA-binding domain superfamily/Winged helix DNA-binding domain"/>
    <property type="match status" value="1"/>
</dbReference>
<reference evidence="1 2" key="1">
    <citation type="submission" date="2019-08" db="EMBL/GenBank/DDBJ databases">
        <title>In-depth cultivation of the pig gut microbiome towards novel bacterial diversity and tailored functional studies.</title>
        <authorList>
            <person name="Wylensek D."/>
            <person name="Hitch T.C.A."/>
            <person name="Clavel T."/>
        </authorList>
    </citation>
    <scope>NUCLEOTIDE SEQUENCE [LARGE SCALE GENOMIC DNA]</scope>
    <source>
        <strain evidence="1 2">WB01_CNA04</strain>
    </source>
</reference>
<dbReference type="RefSeq" id="WP_154542377.1">
    <property type="nucleotide sequence ID" value="NZ_VUND01000003.1"/>
</dbReference>
<dbReference type="PANTHER" id="PTHR33221:SF15">
    <property type="entry name" value="HTH-TYPE TRANSCRIPTIONAL REGULATOR YWGB-RELATED"/>
    <property type="match status" value="1"/>
</dbReference>
<accession>A0A6N7XDC0</accession>
<dbReference type="InterPro" id="IPR036390">
    <property type="entry name" value="WH_DNA-bd_sf"/>
</dbReference>
<evidence type="ECO:0000313" key="1">
    <source>
        <dbReference type="EMBL" id="MST61287.1"/>
    </source>
</evidence>
<protein>
    <submittedName>
        <fullName evidence="1">Rrf2 family transcriptional regulator</fullName>
    </submittedName>
</protein>
<dbReference type="PROSITE" id="PS51197">
    <property type="entry name" value="HTH_RRF2_2"/>
    <property type="match status" value="1"/>
</dbReference>
<dbReference type="GO" id="GO:0003700">
    <property type="term" value="F:DNA-binding transcription factor activity"/>
    <property type="evidence" value="ECO:0007669"/>
    <property type="project" value="TreeGrafter"/>
</dbReference>
<proteinExistence type="predicted"/>
<dbReference type="PANTHER" id="PTHR33221">
    <property type="entry name" value="WINGED HELIX-TURN-HELIX TRANSCRIPTIONAL REGULATOR, RRF2 FAMILY"/>
    <property type="match status" value="1"/>
</dbReference>
<gene>
    <name evidence="1" type="ORF">FYJ69_10400</name>
</gene>
<sequence>MQITSRLTMAAHMVCAIDYFGDKLPVTSTFLAGSLGTSPVMVRTIMGMLKQAGIISSSKGKSGITLARPLADISLLDLWRAVDQTEAKSLFHFHEAPCPQCPVGGNIHAALDGHLEAAQRALEDQLAAVSLEEVEAEVRRRADAGKAQQGA</sequence>
<dbReference type="GO" id="GO:0005829">
    <property type="term" value="C:cytosol"/>
    <property type="evidence" value="ECO:0007669"/>
    <property type="project" value="TreeGrafter"/>
</dbReference>
<dbReference type="AlphaFoldDB" id="A0A6N7XDC0"/>
<dbReference type="InterPro" id="IPR036388">
    <property type="entry name" value="WH-like_DNA-bd_sf"/>
</dbReference>
<dbReference type="Proteomes" id="UP000434342">
    <property type="component" value="Unassembled WGS sequence"/>
</dbReference>
<organism evidence="1 2">
    <name type="scientific">Parafannyhessea umbonata</name>
    <dbReference type="NCBI Taxonomy" id="604330"/>
    <lineage>
        <taxon>Bacteria</taxon>
        <taxon>Bacillati</taxon>
        <taxon>Actinomycetota</taxon>
        <taxon>Coriobacteriia</taxon>
        <taxon>Coriobacteriales</taxon>
        <taxon>Atopobiaceae</taxon>
        <taxon>Parafannyhessea</taxon>
    </lineage>
</organism>
<dbReference type="InterPro" id="IPR000944">
    <property type="entry name" value="Tscrpt_reg_Rrf2"/>
</dbReference>